<evidence type="ECO:0000256" key="4">
    <source>
        <dbReference type="ARBA" id="ARBA00023136"/>
    </source>
</evidence>
<evidence type="ECO:0000256" key="2">
    <source>
        <dbReference type="ARBA" id="ARBA00022692"/>
    </source>
</evidence>
<feature type="transmembrane region" description="Helical" evidence="5">
    <location>
        <begin position="22"/>
        <end position="42"/>
    </location>
</feature>
<feature type="transmembrane region" description="Helical" evidence="5">
    <location>
        <begin position="179"/>
        <end position="199"/>
    </location>
</feature>
<evidence type="ECO:0000313" key="7">
    <source>
        <dbReference type="Proteomes" id="UP001516400"/>
    </source>
</evidence>
<evidence type="ECO:0000256" key="1">
    <source>
        <dbReference type="ARBA" id="ARBA00004141"/>
    </source>
</evidence>
<organism evidence="6 7">
    <name type="scientific">Cryptolaemus montrouzieri</name>
    <dbReference type="NCBI Taxonomy" id="559131"/>
    <lineage>
        <taxon>Eukaryota</taxon>
        <taxon>Metazoa</taxon>
        <taxon>Ecdysozoa</taxon>
        <taxon>Arthropoda</taxon>
        <taxon>Hexapoda</taxon>
        <taxon>Insecta</taxon>
        <taxon>Pterygota</taxon>
        <taxon>Neoptera</taxon>
        <taxon>Endopterygota</taxon>
        <taxon>Coleoptera</taxon>
        <taxon>Polyphaga</taxon>
        <taxon>Cucujiformia</taxon>
        <taxon>Coccinelloidea</taxon>
        <taxon>Coccinellidae</taxon>
        <taxon>Scymninae</taxon>
        <taxon>Scymnini</taxon>
        <taxon>Cryptolaemus</taxon>
    </lineage>
</organism>
<keyword evidence="2 5" id="KW-0812">Transmembrane</keyword>
<keyword evidence="7" id="KW-1185">Reference proteome</keyword>
<evidence type="ECO:0008006" key="8">
    <source>
        <dbReference type="Google" id="ProtNLM"/>
    </source>
</evidence>
<dbReference type="Proteomes" id="UP001516400">
    <property type="component" value="Unassembled WGS sequence"/>
</dbReference>
<feature type="transmembrane region" description="Helical" evidence="5">
    <location>
        <begin position="144"/>
        <end position="167"/>
    </location>
</feature>
<evidence type="ECO:0000256" key="5">
    <source>
        <dbReference type="SAM" id="Phobius"/>
    </source>
</evidence>
<name>A0ABD2MSR0_9CUCU</name>
<dbReference type="Gene3D" id="1.20.1250.20">
    <property type="entry name" value="MFS general substrate transporter like domains"/>
    <property type="match status" value="1"/>
</dbReference>
<gene>
    <name evidence="6" type="ORF">HHI36_008525</name>
</gene>
<feature type="transmembrane region" description="Helical" evidence="5">
    <location>
        <begin position="112"/>
        <end position="132"/>
    </location>
</feature>
<accession>A0ABD2MSR0</accession>
<reference evidence="6 7" key="1">
    <citation type="journal article" date="2021" name="BMC Biol.">
        <title>Horizontally acquired antibacterial genes associated with adaptive radiation of ladybird beetles.</title>
        <authorList>
            <person name="Li H.S."/>
            <person name="Tang X.F."/>
            <person name="Huang Y.H."/>
            <person name="Xu Z.Y."/>
            <person name="Chen M.L."/>
            <person name="Du X.Y."/>
            <person name="Qiu B.Y."/>
            <person name="Chen P.T."/>
            <person name="Zhang W."/>
            <person name="Slipinski A."/>
            <person name="Escalona H.E."/>
            <person name="Waterhouse R.M."/>
            <person name="Zwick A."/>
            <person name="Pang H."/>
        </authorList>
    </citation>
    <scope>NUCLEOTIDE SEQUENCE [LARGE SCALE GENOMIC DNA]</scope>
    <source>
        <strain evidence="6">SYSU2018</strain>
    </source>
</reference>
<dbReference type="GO" id="GO:0016020">
    <property type="term" value="C:membrane"/>
    <property type="evidence" value="ECO:0007669"/>
    <property type="project" value="UniProtKB-SubCell"/>
</dbReference>
<keyword evidence="4 5" id="KW-0472">Membrane</keyword>
<dbReference type="InterPro" id="IPR011701">
    <property type="entry name" value="MFS"/>
</dbReference>
<feature type="transmembrane region" description="Helical" evidence="5">
    <location>
        <begin position="54"/>
        <end position="77"/>
    </location>
</feature>
<protein>
    <recommendedName>
        <fullName evidence="8">Major facilitator superfamily (MFS) profile domain-containing protein</fullName>
    </recommendedName>
</protein>
<comment type="subcellular location">
    <subcellularLocation>
        <location evidence="1">Membrane</location>
        <topology evidence="1">Multi-pass membrane protein</topology>
    </subcellularLocation>
</comment>
<dbReference type="EMBL" id="JABFTP020000021">
    <property type="protein sequence ID" value="KAL3269455.1"/>
    <property type="molecule type" value="Genomic_DNA"/>
</dbReference>
<dbReference type="PANTHER" id="PTHR10924:SF4">
    <property type="entry name" value="GH15861P"/>
    <property type="match status" value="1"/>
</dbReference>
<evidence type="ECO:0000256" key="3">
    <source>
        <dbReference type="ARBA" id="ARBA00022989"/>
    </source>
</evidence>
<sequence length="293" mass="32416">MLPAKVVAVWCSAEEQNKACGIALWGGEIGMLIGTVTPILFVQNKHSNEDIKGGLFHLLISNAVVCGAAFFAVVLFFKAKPPSPPSIQQCALINNKLEYKQAFEQLLRNKDFVWNIIIFGTSCGIWGVFGIIENMLYLNYFPDSLSDLAVIAPITTFLGGMIGNVAFGILLDRTLKYKLVTFLSLLCSTLTYGALAVSFEMKWHAASYAFMIVFGFFCSSSVNISFQYIAEVTYPVSEVITISILQAAISFVTIVYELLFNVLLEAQWHITVHVIVFITFCVLTGCTYFCQPI</sequence>
<dbReference type="SUPFAM" id="SSF103473">
    <property type="entry name" value="MFS general substrate transporter"/>
    <property type="match status" value="1"/>
</dbReference>
<keyword evidence="3 5" id="KW-1133">Transmembrane helix</keyword>
<feature type="transmembrane region" description="Helical" evidence="5">
    <location>
        <begin position="205"/>
        <end position="230"/>
    </location>
</feature>
<comment type="caution">
    <text evidence="6">The sequence shown here is derived from an EMBL/GenBank/DDBJ whole genome shotgun (WGS) entry which is preliminary data.</text>
</comment>
<dbReference type="InterPro" id="IPR036259">
    <property type="entry name" value="MFS_trans_sf"/>
</dbReference>
<feature type="transmembrane region" description="Helical" evidence="5">
    <location>
        <begin position="242"/>
        <end position="264"/>
    </location>
</feature>
<feature type="transmembrane region" description="Helical" evidence="5">
    <location>
        <begin position="270"/>
        <end position="290"/>
    </location>
</feature>
<dbReference type="InterPro" id="IPR049680">
    <property type="entry name" value="FLVCR1-2_SLC49-like"/>
</dbReference>
<evidence type="ECO:0000313" key="6">
    <source>
        <dbReference type="EMBL" id="KAL3269455.1"/>
    </source>
</evidence>
<dbReference type="PANTHER" id="PTHR10924">
    <property type="entry name" value="MAJOR FACILITATOR SUPERFAMILY PROTEIN-RELATED"/>
    <property type="match status" value="1"/>
</dbReference>
<proteinExistence type="predicted"/>
<dbReference type="Pfam" id="PF07690">
    <property type="entry name" value="MFS_1"/>
    <property type="match status" value="1"/>
</dbReference>
<dbReference type="AlphaFoldDB" id="A0ABD2MSR0"/>